<dbReference type="Proteomes" id="UP000682733">
    <property type="component" value="Unassembled WGS sequence"/>
</dbReference>
<evidence type="ECO:0000313" key="3">
    <source>
        <dbReference type="Proteomes" id="UP000677228"/>
    </source>
</evidence>
<protein>
    <submittedName>
        <fullName evidence="1">Uncharacterized protein</fullName>
    </submittedName>
</protein>
<dbReference type="EMBL" id="CAJOBA010074454">
    <property type="protein sequence ID" value="CAF4409820.1"/>
    <property type="molecule type" value="Genomic_DNA"/>
</dbReference>
<feature type="non-terminal residue" evidence="1">
    <location>
        <position position="1"/>
    </location>
</feature>
<sequence length="96" mass="10846">MEDDSSSNEDNELGETTGFCRYSSFVGSIRYNKELEHELLNLLIGTTGADPGTEEPLIGYVGNWPIVDTRGLNDKHQKWQNEAVEELQTFLFHGCH</sequence>
<proteinExistence type="predicted"/>
<evidence type="ECO:0000313" key="1">
    <source>
        <dbReference type="EMBL" id="CAF1601298.1"/>
    </source>
</evidence>
<dbReference type="EMBL" id="CAJNOK010050671">
    <property type="protein sequence ID" value="CAF1601298.1"/>
    <property type="molecule type" value="Genomic_DNA"/>
</dbReference>
<gene>
    <name evidence="1" type="ORF">OVA965_LOCUS42110</name>
    <name evidence="2" type="ORF">TMI583_LOCUS43918</name>
</gene>
<reference evidence="1" key="1">
    <citation type="submission" date="2021-02" db="EMBL/GenBank/DDBJ databases">
        <authorList>
            <person name="Nowell W R."/>
        </authorList>
    </citation>
    <scope>NUCLEOTIDE SEQUENCE</scope>
</reference>
<dbReference type="Proteomes" id="UP000677228">
    <property type="component" value="Unassembled WGS sequence"/>
</dbReference>
<name>A0A8S2G1Y3_9BILA</name>
<dbReference type="AlphaFoldDB" id="A0A8S2G1Y3"/>
<comment type="caution">
    <text evidence="1">The sequence shown here is derived from an EMBL/GenBank/DDBJ whole genome shotgun (WGS) entry which is preliminary data.</text>
</comment>
<evidence type="ECO:0000313" key="2">
    <source>
        <dbReference type="EMBL" id="CAF4409820.1"/>
    </source>
</evidence>
<organism evidence="1 3">
    <name type="scientific">Didymodactylos carnosus</name>
    <dbReference type="NCBI Taxonomy" id="1234261"/>
    <lineage>
        <taxon>Eukaryota</taxon>
        <taxon>Metazoa</taxon>
        <taxon>Spiralia</taxon>
        <taxon>Gnathifera</taxon>
        <taxon>Rotifera</taxon>
        <taxon>Eurotatoria</taxon>
        <taxon>Bdelloidea</taxon>
        <taxon>Philodinida</taxon>
        <taxon>Philodinidae</taxon>
        <taxon>Didymodactylos</taxon>
    </lineage>
</organism>
<accession>A0A8S2G1Y3</accession>